<feature type="compositionally biased region" description="Basic and acidic residues" evidence="4">
    <location>
        <begin position="170"/>
        <end position="179"/>
    </location>
</feature>
<evidence type="ECO:0000256" key="2">
    <source>
        <dbReference type="ARBA" id="ARBA00022729"/>
    </source>
</evidence>
<evidence type="ECO:0000313" key="8">
    <source>
        <dbReference type="EMBL" id="MBH5336104.1"/>
    </source>
</evidence>
<feature type="signal peptide" evidence="5">
    <location>
        <begin position="1"/>
        <end position="22"/>
    </location>
</feature>
<dbReference type="Pfam" id="PF00561">
    <property type="entry name" value="Abhydrolase_1"/>
    <property type="match status" value="1"/>
</dbReference>
<name>A0ABS0NLM3_9ACTN</name>
<dbReference type="RefSeq" id="WP_197989558.1">
    <property type="nucleotide sequence ID" value="NZ_JACYXC010000001.1"/>
</dbReference>
<dbReference type="PANTHER" id="PTHR43248:SF29">
    <property type="entry name" value="TRIPEPTIDYL AMINOPEPTIDASE"/>
    <property type="match status" value="1"/>
</dbReference>
<feature type="domain" description="AB hydrolase-1" evidence="6">
    <location>
        <begin position="118"/>
        <end position="291"/>
    </location>
</feature>
<dbReference type="InterPro" id="IPR000073">
    <property type="entry name" value="AB_hydrolase_1"/>
</dbReference>
<organism evidence="8 9">
    <name type="scientific">Streptomyces pactum</name>
    <dbReference type="NCBI Taxonomy" id="68249"/>
    <lineage>
        <taxon>Bacteria</taxon>
        <taxon>Bacillati</taxon>
        <taxon>Actinomycetota</taxon>
        <taxon>Actinomycetes</taxon>
        <taxon>Kitasatosporales</taxon>
        <taxon>Streptomycetaceae</taxon>
        <taxon>Streptomyces</taxon>
    </lineage>
</organism>
<dbReference type="Pfam" id="PF08386">
    <property type="entry name" value="Abhydrolase_4"/>
    <property type="match status" value="1"/>
</dbReference>
<dbReference type="PANTHER" id="PTHR43248">
    <property type="entry name" value="2-SUCCINYL-6-HYDROXY-2,4-CYCLOHEXADIENE-1-CARBOXYLATE SYNTHASE"/>
    <property type="match status" value="1"/>
</dbReference>
<evidence type="ECO:0000256" key="5">
    <source>
        <dbReference type="SAM" id="SignalP"/>
    </source>
</evidence>
<evidence type="ECO:0000256" key="1">
    <source>
        <dbReference type="ARBA" id="ARBA00010088"/>
    </source>
</evidence>
<evidence type="ECO:0000313" key="9">
    <source>
        <dbReference type="Proteomes" id="UP000807371"/>
    </source>
</evidence>
<gene>
    <name evidence="8" type="ORF">IHE55_15440</name>
</gene>
<proteinExistence type="inferred from homology"/>
<keyword evidence="3 8" id="KW-0378">Hydrolase</keyword>
<feature type="domain" description="Peptidase S33 tripeptidyl aminopeptidase-like C-terminal" evidence="7">
    <location>
        <begin position="425"/>
        <end position="530"/>
    </location>
</feature>
<keyword evidence="2 5" id="KW-0732">Signal</keyword>
<feature type="chain" id="PRO_5046935474" evidence="5">
    <location>
        <begin position="23"/>
        <end position="537"/>
    </location>
</feature>
<reference evidence="8 9" key="1">
    <citation type="submission" date="2020-09" db="EMBL/GenBank/DDBJ databases">
        <title>Biosynthesis of the nuclear factor of activated T cells inhibitor NFAT-133 and its congeners in Streptomyces pactum.</title>
        <authorList>
            <person name="Zhou W."/>
            <person name="Posri P."/>
            <person name="Abugrain M.E."/>
            <person name="Weisberg A.J."/>
            <person name="Chang J.H."/>
            <person name="Mahmud T."/>
        </authorList>
    </citation>
    <scope>NUCLEOTIDE SEQUENCE [LARGE SCALE GENOMIC DNA]</scope>
    <source>
        <strain evidence="8 9">ATCC 27456</strain>
    </source>
</reference>
<feature type="compositionally biased region" description="Low complexity" evidence="4">
    <location>
        <begin position="38"/>
        <end position="60"/>
    </location>
</feature>
<evidence type="ECO:0000256" key="3">
    <source>
        <dbReference type="ARBA" id="ARBA00022801"/>
    </source>
</evidence>
<feature type="region of interest" description="Disordered" evidence="4">
    <location>
        <begin position="157"/>
        <end position="179"/>
    </location>
</feature>
<dbReference type="EMBL" id="JACYXC010000001">
    <property type="protein sequence ID" value="MBH5336104.1"/>
    <property type="molecule type" value="Genomic_DNA"/>
</dbReference>
<dbReference type="Gene3D" id="3.40.50.1820">
    <property type="entry name" value="alpha/beta hydrolase"/>
    <property type="match status" value="1"/>
</dbReference>
<evidence type="ECO:0000259" key="6">
    <source>
        <dbReference type="Pfam" id="PF00561"/>
    </source>
</evidence>
<dbReference type="InterPro" id="IPR013595">
    <property type="entry name" value="Pept_S33_TAP-like_C"/>
</dbReference>
<evidence type="ECO:0000259" key="7">
    <source>
        <dbReference type="Pfam" id="PF08386"/>
    </source>
</evidence>
<protein>
    <submittedName>
        <fullName evidence="8">Alpha/beta fold hydrolase</fullName>
    </submittedName>
</protein>
<comment type="caution">
    <text evidence="8">The sequence shown here is derived from an EMBL/GenBank/DDBJ whole genome shotgun (WGS) entry which is preliminary data.</text>
</comment>
<dbReference type="SUPFAM" id="SSF53474">
    <property type="entry name" value="alpha/beta-Hydrolases"/>
    <property type="match status" value="2"/>
</dbReference>
<comment type="similarity">
    <text evidence="1">Belongs to the peptidase S33 family.</text>
</comment>
<dbReference type="InterPro" id="IPR051601">
    <property type="entry name" value="Serine_prot/Carboxylest_S33"/>
</dbReference>
<dbReference type="GO" id="GO:0016787">
    <property type="term" value="F:hydrolase activity"/>
    <property type="evidence" value="ECO:0007669"/>
    <property type="project" value="UniProtKB-KW"/>
</dbReference>
<sequence>MRVTPLLAAGLGLAGLIAGAPAASPRVLRLPHTPPAPASLTPSGSSTPSAASPSAPSSTPDWGPCPAAQRELVEAGAECARVTVPLDYADPGGRTIRIAISRIEAKDRANRRGILLSNPGGPGGPGLASTLGLRQTMKDVADRYDLIGFDPRFLGGSTPVSCGPAGPADPPRETTTPRRDFEDTVRRARDTARRCFAHGDNAALLPHATTRNVARDMDAIRAALGEDRLSYYGVSYGADLGAVYTQMFPRRADRVILDSSTDPDATQYELFRRAGKPLEEGLDAWAEWTARHADTYGLGTTGPEVRAAVQRLLDRAERRPVAIGGTRLGAPLIRLFLRQFVQHQEYDPALAATVRTLVDAAAGEPVEPNPELAAILQLLNSPDLADSFTGGAIFMCGDRGWPAGGWPEEPRTYWKNIVRSRATQPVFGPLVNDMTAPCAFWESTPREPATRIDNRVPVLMLQARHDNNVPYDGALALHRKLKGSRLVTAEIRAHGVYGRGAEGKTPVPCADRAVNDYLRDGTLPAADLTCGTEEKTG</sequence>
<feature type="region of interest" description="Disordered" evidence="4">
    <location>
        <begin position="28"/>
        <end position="66"/>
    </location>
</feature>
<evidence type="ECO:0000256" key="4">
    <source>
        <dbReference type="SAM" id="MobiDB-lite"/>
    </source>
</evidence>
<keyword evidence="9" id="KW-1185">Reference proteome</keyword>
<dbReference type="Proteomes" id="UP000807371">
    <property type="component" value="Unassembled WGS sequence"/>
</dbReference>
<dbReference type="InterPro" id="IPR029058">
    <property type="entry name" value="AB_hydrolase_fold"/>
</dbReference>
<accession>A0ABS0NLM3</accession>